<evidence type="ECO:0000313" key="3">
    <source>
        <dbReference type="Proteomes" id="UP000029381"/>
    </source>
</evidence>
<protein>
    <recommendedName>
        <fullName evidence="4">DUF1275 domain-containing protein</fullName>
    </recommendedName>
</protein>
<proteinExistence type="predicted"/>
<feature type="transmembrane region" description="Helical" evidence="1">
    <location>
        <begin position="206"/>
        <end position="222"/>
    </location>
</feature>
<dbReference type="InterPro" id="IPR010699">
    <property type="entry name" value="DUF1275"/>
</dbReference>
<accession>A0A091C404</accession>
<organism evidence="2 3">
    <name type="scientific">Tetragenococcus muriaticus 3MR10-3</name>
    <dbReference type="NCBI Taxonomy" id="1302648"/>
    <lineage>
        <taxon>Bacteria</taxon>
        <taxon>Bacillati</taxon>
        <taxon>Bacillota</taxon>
        <taxon>Bacilli</taxon>
        <taxon>Lactobacillales</taxon>
        <taxon>Enterococcaceae</taxon>
        <taxon>Tetragenococcus</taxon>
    </lineage>
</organism>
<reference evidence="2 3" key="1">
    <citation type="submission" date="2014-08" db="EMBL/GenBank/DDBJ databases">
        <title>Genome sequence of Tetragenococcus muriaticus.</title>
        <authorList>
            <person name="Chuea-nongthon C."/>
            <person name="Rodtong S."/>
            <person name="Yongsawatdigul J."/>
            <person name="Steele J.L."/>
            <person name="Liu X.-y."/>
            <person name="Speers J."/>
            <person name="Glasner J.D."/>
            <person name="Neeno-Eckwall E.C."/>
        </authorList>
    </citation>
    <scope>NUCLEOTIDE SEQUENCE [LARGE SCALE GENOMIC DNA]</scope>
    <source>
        <strain evidence="2 3">3MR10-3</strain>
    </source>
</reference>
<keyword evidence="1" id="KW-0472">Membrane</keyword>
<feature type="transmembrane region" description="Helical" evidence="1">
    <location>
        <begin position="179"/>
        <end position="200"/>
    </location>
</feature>
<feature type="transmembrane region" description="Helical" evidence="1">
    <location>
        <begin position="117"/>
        <end position="133"/>
    </location>
</feature>
<comment type="caution">
    <text evidence="2">The sequence shown here is derived from an EMBL/GenBank/DDBJ whole genome shotgun (WGS) entry which is preliminary data.</text>
</comment>
<feature type="transmembrane region" description="Helical" evidence="1">
    <location>
        <begin position="93"/>
        <end position="111"/>
    </location>
</feature>
<keyword evidence="1" id="KW-1133">Transmembrane helix</keyword>
<dbReference type="Proteomes" id="UP000029381">
    <property type="component" value="Unassembled WGS sequence"/>
</dbReference>
<dbReference type="PANTHER" id="PTHR37314">
    <property type="entry name" value="SLR0142 PROTEIN"/>
    <property type="match status" value="1"/>
</dbReference>
<feature type="transmembrane region" description="Helical" evidence="1">
    <location>
        <begin position="61"/>
        <end position="81"/>
    </location>
</feature>
<evidence type="ECO:0000313" key="2">
    <source>
        <dbReference type="EMBL" id="KFN91664.1"/>
    </source>
</evidence>
<sequence length="243" mass="27347">MKSILQKANGIDAYIHYLIALCGGFFGVYALVSRMGNLGQAQTANLIEMIGNILGKNLSEGFIRIIAAFLFMGGIIFATVLEKRSNTKIDLRYLSIFFDLIAAVIIGFFPLSMNPIIALYPVFFAAAFQWCIFKGAKGYASATIFCSNNLKQTTISVIEYFLLTKNHPDRKEKIEKIKFYVSTIVSFYTGVIVGYLLWYFYGVHSIWFVVCPLLMNVGLVFLDKKKSELAFTIQNDSIYETTT</sequence>
<dbReference type="PATRIC" id="fig|1302648.3.peg.893"/>
<feature type="transmembrane region" description="Helical" evidence="1">
    <location>
        <begin position="12"/>
        <end position="32"/>
    </location>
</feature>
<dbReference type="Pfam" id="PF06912">
    <property type="entry name" value="DUF1275"/>
    <property type="match status" value="1"/>
</dbReference>
<evidence type="ECO:0008006" key="4">
    <source>
        <dbReference type="Google" id="ProtNLM"/>
    </source>
</evidence>
<dbReference type="EMBL" id="JPVT01000082">
    <property type="protein sequence ID" value="KFN91664.1"/>
    <property type="molecule type" value="Genomic_DNA"/>
</dbReference>
<dbReference type="RefSeq" id="WP_052074169.1">
    <property type="nucleotide sequence ID" value="NZ_JPVT01000082.1"/>
</dbReference>
<dbReference type="PANTHER" id="PTHR37314:SF4">
    <property type="entry name" value="UPF0700 TRANSMEMBRANE PROTEIN YOAK"/>
    <property type="match status" value="1"/>
</dbReference>
<dbReference type="AlphaFoldDB" id="A0A091C404"/>
<keyword evidence="3" id="KW-1185">Reference proteome</keyword>
<name>A0A091C404_9ENTE</name>
<gene>
    <name evidence="2" type="ORF">TMU3MR103_0920</name>
</gene>
<keyword evidence="1" id="KW-0812">Transmembrane</keyword>
<evidence type="ECO:0000256" key="1">
    <source>
        <dbReference type="SAM" id="Phobius"/>
    </source>
</evidence>